<dbReference type="AlphaFoldDB" id="A0A8J2M370"/>
<organism evidence="1 2">
    <name type="scientific">Allacma fusca</name>
    <dbReference type="NCBI Taxonomy" id="39272"/>
    <lineage>
        <taxon>Eukaryota</taxon>
        <taxon>Metazoa</taxon>
        <taxon>Ecdysozoa</taxon>
        <taxon>Arthropoda</taxon>
        <taxon>Hexapoda</taxon>
        <taxon>Collembola</taxon>
        <taxon>Symphypleona</taxon>
        <taxon>Sminthuridae</taxon>
        <taxon>Allacma</taxon>
    </lineage>
</organism>
<evidence type="ECO:0000313" key="1">
    <source>
        <dbReference type="EMBL" id="CAG7832476.1"/>
    </source>
</evidence>
<keyword evidence="2" id="KW-1185">Reference proteome</keyword>
<reference evidence="1" key="1">
    <citation type="submission" date="2021-06" db="EMBL/GenBank/DDBJ databases">
        <authorList>
            <person name="Hodson N. C."/>
            <person name="Mongue J. A."/>
            <person name="Jaron S. K."/>
        </authorList>
    </citation>
    <scope>NUCLEOTIDE SEQUENCE</scope>
</reference>
<dbReference type="Proteomes" id="UP000708208">
    <property type="component" value="Unassembled WGS sequence"/>
</dbReference>
<protein>
    <submittedName>
        <fullName evidence="1">Uncharacterized protein</fullName>
    </submittedName>
</protein>
<gene>
    <name evidence="1" type="ORF">AFUS01_LOCUS42160</name>
</gene>
<evidence type="ECO:0000313" key="2">
    <source>
        <dbReference type="Proteomes" id="UP000708208"/>
    </source>
</evidence>
<accession>A0A8J2M370</accession>
<feature type="non-terminal residue" evidence="1">
    <location>
        <position position="98"/>
    </location>
</feature>
<sequence length="98" mass="11025">PTVWIAQWGKFNLKKIVQDGKESQELFSKYVEKTARILRKSGQILSTPKHPVNEAAFILDFADLNFEQIADIETVSYALKLAQLYADDIIGGTNKVVV</sequence>
<dbReference type="EMBL" id="CAJVCH010565215">
    <property type="protein sequence ID" value="CAG7832476.1"/>
    <property type="molecule type" value="Genomic_DNA"/>
</dbReference>
<name>A0A8J2M370_9HEXA</name>
<feature type="non-terminal residue" evidence="1">
    <location>
        <position position="1"/>
    </location>
</feature>
<proteinExistence type="predicted"/>
<comment type="caution">
    <text evidence="1">The sequence shown here is derived from an EMBL/GenBank/DDBJ whole genome shotgun (WGS) entry which is preliminary data.</text>
</comment>